<dbReference type="GO" id="GO:0016301">
    <property type="term" value="F:kinase activity"/>
    <property type="evidence" value="ECO:0007669"/>
    <property type="project" value="UniProtKB-KW"/>
</dbReference>
<evidence type="ECO:0000256" key="10">
    <source>
        <dbReference type="ARBA" id="ARBA00022989"/>
    </source>
</evidence>
<dbReference type="GO" id="GO:0005524">
    <property type="term" value="F:ATP binding"/>
    <property type="evidence" value="ECO:0007669"/>
    <property type="project" value="UniProtKB-KW"/>
</dbReference>
<evidence type="ECO:0000256" key="3">
    <source>
        <dbReference type="ARBA" id="ARBA00022475"/>
    </source>
</evidence>
<feature type="binding site" evidence="18">
    <location>
        <position position="36"/>
    </location>
    <ligand>
        <name>a divalent metal cation</name>
        <dbReference type="ChEBI" id="CHEBI:60240"/>
    </ligand>
</feature>
<dbReference type="GO" id="GO:0005886">
    <property type="term" value="C:plasma membrane"/>
    <property type="evidence" value="ECO:0007669"/>
    <property type="project" value="UniProtKB-SubCell"/>
</dbReference>
<dbReference type="InterPro" id="IPR000829">
    <property type="entry name" value="DAGK"/>
</dbReference>
<feature type="binding site" evidence="17">
    <location>
        <position position="84"/>
    </location>
    <ligand>
        <name>ATP</name>
        <dbReference type="ChEBI" id="CHEBI:30616"/>
    </ligand>
</feature>
<dbReference type="Proteomes" id="UP000257607">
    <property type="component" value="Chromosome"/>
</dbReference>
<dbReference type="GO" id="GO:0008654">
    <property type="term" value="P:phospholipid biosynthetic process"/>
    <property type="evidence" value="ECO:0007669"/>
    <property type="project" value="UniProtKB-KW"/>
</dbReference>
<keyword evidence="11" id="KW-0443">Lipid metabolism</keyword>
<accession>A0A1B2A6Y4</accession>
<sequence>MNLDYNGKKPQTGKNKHFWQSLRHALGGLWTAFKTEANLRRDAWFALVAIAFGIYCQLHYLDWLAIIFAIFIVFMAEFWNTVMEHLVDLLVDHQYHPLAKQIKDISAASVLISAILALLIGAIVFGHAIFN</sequence>
<feature type="binding site" evidence="18">
    <location>
        <position position="84"/>
    </location>
    <ligand>
        <name>a divalent metal cation</name>
        <dbReference type="ChEBI" id="CHEBI:60240"/>
    </ligand>
</feature>
<dbReference type="EMBL" id="CP031003">
    <property type="protein sequence ID" value="AXN35790.1"/>
    <property type="molecule type" value="Genomic_DNA"/>
</dbReference>
<keyword evidence="4" id="KW-0444">Lipid biosynthesis</keyword>
<evidence type="ECO:0000256" key="12">
    <source>
        <dbReference type="ARBA" id="ARBA00023136"/>
    </source>
</evidence>
<keyword evidence="8 19" id="KW-0418">Kinase</keyword>
<dbReference type="Gene3D" id="1.10.287.3610">
    <property type="match status" value="1"/>
</dbReference>
<dbReference type="CDD" id="cd14265">
    <property type="entry name" value="UDPK_IM_like"/>
    <property type="match status" value="1"/>
</dbReference>
<evidence type="ECO:0000256" key="18">
    <source>
        <dbReference type="PIRSR" id="PIRSR600829-4"/>
    </source>
</evidence>
<keyword evidence="14" id="KW-1208">Phospholipid metabolism</keyword>
<keyword evidence="6" id="KW-0812">Transmembrane</keyword>
<keyword evidence="10" id="KW-1133">Transmembrane helix</keyword>
<dbReference type="PANTHER" id="PTHR34299:SF1">
    <property type="entry name" value="DIACYLGLYCEROL KINASE"/>
    <property type="match status" value="1"/>
</dbReference>
<gene>
    <name evidence="19" type="ORF">DT351_05210</name>
</gene>
<evidence type="ECO:0000256" key="1">
    <source>
        <dbReference type="ARBA" id="ARBA00004651"/>
    </source>
</evidence>
<keyword evidence="13" id="KW-0594">Phospholipid biosynthesis</keyword>
<proteinExistence type="inferred from homology"/>
<comment type="subcellular location">
    <subcellularLocation>
        <location evidence="1">Cell membrane</location>
        <topology evidence="1">Multi-pass membrane protein</topology>
    </subcellularLocation>
</comment>
<feature type="active site" description="Proton acceptor" evidence="15">
    <location>
        <position position="77"/>
    </location>
</feature>
<evidence type="ECO:0000256" key="5">
    <source>
        <dbReference type="ARBA" id="ARBA00022679"/>
    </source>
</evidence>
<comment type="cofactor">
    <cofactor evidence="18">
        <name>Mg(2+)</name>
        <dbReference type="ChEBI" id="CHEBI:18420"/>
    </cofactor>
    <text evidence="18">Mn(2+), Zn(2+), Cd(2+) and Co(2+) support activity to lesser extents.</text>
</comment>
<dbReference type="PANTHER" id="PTHR34299">
    <property type="entry name" value="DIACYLGLYCEROL KINASE"/>
    <property type="match status" value="1"/>
</dbReference>
<evidence type="ECO:0000256" key="16">
    <source>
        <dbReference type="PIRSR" id="PIRSR600829-2"/>
    </source>
</evidence>
<organism evidence="19 20">
    <name type="scientific">Latilactobacillus curvatus</name>
    <name type="common">Lactobacillus curvatus</name>
    <dbReference type="NCBI Taxonomy" id="28038"/>
    <lineage>
        <taxon>Bacteria</taxon>
        <taxon>Bacillati</taxon>
        <taxon>Bacillota</taxon>
        <taxon>Bacilli</taxon>
        <taxon>Lactobacillales</taxon>
        <taxon>Lactobacillaceae</taxon>
        <taxon>Latilactobacillus</taxon>
    </lineage>
</organism>
<feature type="binding site" evidence="17">
    <location>
        <position position="36"/>
    </location>
    <ligand>
        <name>ATP</name>
        <dbReference type="ChEBI" id="CHEBI:30616"/>
    </ligand>
</feature>
<dbReference type="InterPro" id="IPR033717">
    <property type="entry name" value="UDPK"/>
</dbReference>
<feature type="binding site" evidence="16">
    <location>
        <position position="77"/>
    </location>
    <ligand>
        <name>substrate</name>
    </ligand>
</feature>
<evidence type="ECO:0000256" key="15">
    <source>
        <dbReference type="PIRSR" id="PIRSR600829-1"/>
    </source>
</evidence>
<keyword evidence="12" id="KW-0472">Membrane</keyword>
<comment type="similarity">
    <text evidence="2">Belongs to the bacterial diacylglycerol kinase family.</text>
</comment>
<evidence type="ECO:0000256" key="14">
    <source>
        <dbReference type="ARBA" id="ARBA00023264"/>
    </source>
</evidence>
<dbReference type="GeneID" id="49610433"/>
<dbReference type="AlphaFoldDB" id="A0A1B2A6Y4"/>
<evidence type="ECO:0000313" key="20">
    <source>
        <dbReference type="Proteomes" id="UP000257607"/>
    </source>
</evidence>
<keyword evidence="18" id="KW-0460">Magnesium</keyword>
<keyword evidence="5" id="KW-0808">Transferase</keyword>
<evidence type="ECO:0000256" key="8">
    <source>
        <dbReference type="ARBA" id="ARBA00022777"/>
    </source>
</evidence>
<dbReference type="OrthoDB" id="9789934at2"/>
<evidence type="ECO:0000256" key="7">
    <source>
        <dbReference type="ARBA" id="ARBA00022741"/>
    </source>
</evidence>
<evidence type="ECO:0000256" key="17">
    <source>
        <dbReference type="PIRSR" id="PIRSR600829-3"/>
    </source>
</evidence>
<evidence type="ECO:0000256" key="11">
    <source>
        <dbReference type="ARBA" id="ARBA00023098"/>
    </source>
</evidence>
<dbReference type="RefSeq" id="WP_056966115.1">
    <property type="nucleotide sequence ID" value="NZ_BJOQ01000026.1"/>
</dbReference>
<evidence type="ECO:0000313" key="19">
    <source>
        <dbReference type="EMBL" id="AXN35790.1"/>
    </source>
</evidence>
<dbReference type="GO" id="GO:0046872">
    <property type="term" value="F:metal ion binding"/>
    <property type="evidence" value="ECO:0007669"/>
    <property type="project" value="UniProtKB-KW"/>
</dbReference>
<evidence type="ECO:0000256" key="9">
    <source>
        <dbReference type="ARBA" id="ARBA00022840"/>
    </source>
</evidence>
<evidence type="ECO:0000256" key="2">
    <source>
        <dbReference type="ARBA" id="ARBA00005967"/>
    </source>
</evidence>
<dbReference type="InterPro" id="IPR036945">
    <property type="entry name" value="DAGK_sf"/>
</dbReference>
<evidence type="ECO:0000256" key="4">
    <source>
        <dbReference type="ARBA" id="ARBA00022516"/>
    </source>
</evidence>
<evidence type="ECO:0000256" key="6">
    <source>
        <dbReference type="ARBA" id="ARBA00022692"/>
    </source>
</evidence>
<evidence type="ECO:0000256" key="13">
    <source>
        <dbReference type="ARBA" id="ARBA00023209"/>
    </source>
</evidence>
<keyword evidence="7 17" id="KW-0547">Nucleotide-binding</keyword>
<feature type="binding site" evidence="17">
    <location>
        <begin position="103"/>
        <end position="104"/>
    </location>
    <ligand>
        <name>ATP</name>
        <dbReference type="ChEBI" id="CHEBI:30616"/>
    </ligand>
</feature>
<keyword evidence="18" id="KW-0479">Metal-binding</keyword>
<name>A0A1B2A6Y4_LATCU</name>
<protein>
    <submittedName>
        <fullName evidence="19">Diacylglycerol kinase family protein</fullName>
    </submittedName>
</protein>
<dbReference type="Pfam" id="PF01219">
    <property type="entry name" value="DAGK_prokar"/>
    <property type="match status" value="1"/>
</dbReference>
<keyword evidence="3" id="KW-1003">Cell membrane</keyword>
<keyword evidence="9 17" id="KW-0067">ATP-binding</keyword>
<reference evidence="19 20" key="1">
    <citation type="submission" date="2018-07" db="EMBL/GenBank/DDBJ databases">
        <title>Lactobacillus curvatus genome sequence.</title>
        <authorList>
            <person name="Prechtl R."/>
        </authorList>
    </citation>
    <scope>NUCLEOTIDE SEQUENCE [LARGE SCALE GENOMIC DNA]</scope>
    <source>
        <strain evidence="19 20">TMW 1.1928</strain>
    </source>
</reference>